<feature type="region of interest" description="Disordered" evidence="1">
    <location>
        <begin position="1"/>
        <end position="28"/>
    </location>
</feature>
<comment type="caution">
    <text evidence="2">The sequence shown here is derived from an EMBL/GenBank/DDBJ whole genome shotgun (WGS) entry which is preliminary data.</text>
</comment>
<dbReference type="RefSeq" id="WP_345364799.1">
    <property type="nucleotide sequence ID" value="NZ_BAABHJ010000032.1"/>
</dbReference>
<dbReference type="Proteomes" id="UP001500212">
    <property type="component" value="Unassembled WGS sequence"/>
</dbReference>
<dbReference type="EMBL" id="BAABHJ010000032">
    <property type="protein sequence ID" value="GAA4616499.1"/>
    <property type="molecule type" value="Genomic_DNA"/>
</dbReference>
<evidence type="ECO:0000313" key="3">
    <source>
        <dbReference type="Proteomes" id="UP001500212"/>
    </source>
</evidence>
<name>A0ABP8TY74_9ACTN</name>
<sequence>MTPTTFPERRLKNADGAPPAPSTRALRKHHQAARYFAKKRYAANTLVYHHHTNAPVLETYYPQPGPYARQRAQFAAEAAEFVHRTSREAPNSTDRVGVLDDRRLNSGRRRLILPDGQQRTVAGDATDVELTSRYQLDKIARMPLTD</sequence>
<evidence type="ECO:0000256" key="1">
    <source>
        <dbReference type="SAM" id="MobiDB-lite"/>
    </source>
</evidence>
<gene>
    <name evidence="2" type="ORF">GCM10023195_73440</name>
</gene>
<keyword evidence="3" id="KW-1185">Reference proteome</keyword>
<accession>A0ABP8TY74</accession>
<reference evidence="3" key="1">
    <citation type="journal article" date="2019" name="Int. J. Syst. Evol. Microbiol.">
        <title>The Global Catalogue of Microorganisms (GCM) 10K type strain sequencing project: providing services to taxonomists for standard genome sequencing and annotation.</title>
        <authorList>
            <consortium name="The Broad Institute Genomics Platform"/>
            <consortium name="The Broad Institute Genome Sequencing Center for Infectious Disease"/>
            <person name="Wu L."/>
            <person name="Ma J."/>
        </authorList>
    </citation>
    <scope>NUCLEOTIDE SEQUENCE [LARGE SCALE GENOMIC DNA]</scope>
    <source>
        <strain evidence="3">JCM 17938</strain>
    </source>
</reference>
<evidence type="ECO:0000313" key="2">
    <source>
        <dbReference type="EMBL" id="GAA4616499.1"/>
    </source>
</evidence>
<organism evidence="2 3">
    <name type="scientific">Actinoallomurus liliacearum</name>
    <dbReference type="NCBI Taxonomy" id="1080073"/>
    <lineage>
        <taxon>Bacteria</taxon>
        <taxon>Bacillati</taxon>
        <taxon>Actinomycetota</taxon>
        <taxon>Actinomycetes</taxon>
        <taxon>Streptosporangiales</taxon>
        <taxon>Thermomonosporaceae</taxon>
        <taxon>Actinoallomurus</taxon>
    </lineage>
</organism>
<proteinExistence type="predicted"/>
<protein>
    <submittedName>
        <fullName evidence="2">Uncharacterized protein</fullName>
    </submittedName>
</protein>